<sequence>MEDIALEELPRPPFAADDALPRYESPTPATALLIHRQQALNNSNPDDALCGATSPPFYPSPWMDGSSGWAEAYAKAQEFVKQMTLLEKVNLTTGICDSHHFFPEDLAAYPSIRIPDTPRIKQSPANLAINRVAATRALEEQQNMQIEQMSWHIQEQDENREELEDNENLEKEVEDLEKRPRSLACPSGPTTATLLPPPSCRHRLSVRIPDTCQLDGTDSYRHNFFPEDGAARPTDLSACIPEMPPLATRSPPRVLKSLPRVLKSLLPEVPAHETVEPVGREVPIKLVSGPMSRRTYGLMAEDQIARYEQGNSPPPTDWGTRLPPPTVARLLGGEEGHNLSCPQAKPFWLVSPHRAWSGV</sequence>
<reference evidence="2" key="1">
    <citation type="submission" date="2023-06" db="EMBL/GenBank/DDBJ databases">
        <title>Multi-omics analyses reveal the molecular pathogenesis toolkit of Lasiodiplodia hormozganensis, a cross-kingdom pathogen.</title>
        <authorList>
            <person name="Felix C."/>
            <person name="Meneses R."/>
            <person name="Goncalves M.F.M."/>
            <person name="Tilleman L."/>
            <person name="Duarte A.S."/>
            <person name="Jorrin-Novo J.V."/>
            <person name="Van De Peer Y."/>
            <person name="Deforce D."/>
            <person name="Van Nieuwerburgh F."/>
            <person name="Esteves A.C."/>
            <person name="Alves A."/>
        </authorList>
    </citation>
    <scope>NUCLEOTIDE SEQUENCE</scope>
    <source>
        <strain evidence="2">CBS 339.90</strain>
    </source>
</reference>
<keyword evidence="3" id="KW-1185">Reference proteome</keyword>
<proteinExistence type="predicted"/>
<gene>
    <name evidence="2" type="primary">bglA_1</name>
    <name evidence="2" type="ORF">DIS24_g10649</name>
</gene>
<dbReference type="Proteomes" id="UP001175001">
    <property type="component" value="Unassembled WGS sequence"/>
</dbReference>
<dbReference type="GO" id="GO:0004553">
    <property type="term" value="F:hydrolase activity, hydrolyzing O-glycosyl compounds"/>
    <property type="evidence" value="ECO:0007669"/>
    <property type="project" value="InterPro"/>
</dbReference>
<protein>
    <submittedName>
        <fullName evidence="2">Beta-glucosidase A</fullName>
    </submittedName>
</protein>
<accession>A0AA40CGI3</accession>
<feature type="region of interest" description="Disordered" evidence="1">
    <location>
        <begin position="1"/>
        <end position="22"/>
    </location>
</feature>
<feature type="compositionally biased region" description="Acidic residues" evidence="1">
    <location>
        <begin position="156"/>
        <end position="167"/>
    </location>
</feature>
<name>A0AA40CGI3_9PEZI</name>
<evidence type="ECO:0000313" key="3">
    <source>
        <dbReference type="Proteomes" id="UP001175001"/>
    </source>
</evidence>
<dbReference type="AlphaFoldDB" id="A0AA40CGI3"/>
<feature type="region of interest" description="Disordered" evidence="1">
    <location>
        <begin position="156"/>
        <end position="198"/>
    </location>
</feature>
<organism evidence="2 3">
    <name type="scientific">Lasiodiplodia hormozganensis</name>
    <dbReference type="NCBI Taxonomy" id="869390"/>
    <lineage>
        <taxon>Eukaryota</taxon>
        <taxon>Fungi</taxon>
        <taxon>Dikarya</taxon>
        <taxon>Ascomycota</taxon>
        <taxon>Pezizomycotina</taxon>
        <taxon>Dothideomycetes</taxon>
        <taxon>Dothideomycetes incertae sedis</taxon>
        <taxon>Botryosphaeriales</taxon>
        <taxon>Botryosphaeriaceae</taxon>
        <taxon>Lasiodiplodia</taxon>
    </lineage>
</organism>
<dbReference type="InterPro" id="IPR036962">
    <property type="entry name" value="Glyco_hydro_3_N_sf"/>
</dbReference>
<comment type="caution">
    <text evidence="2">The sequence shown here is derived from an EMBL/GenBank/DDBJ whole genome shotgun (WGS) entry which is preliminary data.</text>
</comment>
<dbReference type="EMBL" id="JAUJDW010000121">
    <property type="protein sequence ID" value="KAK0637597.1"/>
    <property type="molecule type" value="Genomic_DNA"/>
</dbReference>
<feature type="compositionally biased region" description="Basic and acidic residues" evidence="1">
    <location>
        <begin position="168"/>
        <end position="180"/>
    </location>
</feature>
<evidence type="ECO:0000313" key="2">
    <source>
        <dbReference type="EMBL" id="KAK0637597.1"/>
    </source>
</evidence>
<evidence type="ECO:0000256" key="1">
    <source>
        <dbReference type="SAM" id="MobiDB-lite"/>
    </source>
</evidence>
<dbReference type="GO" id="GO:0005975">
    <property type="term" value="P:carbohydrate metabolic process"/>
    <property type="evidence" value="ECO:0007669"/>
    <property type="project" value="InterPro"/>
</dbReference>
<dbReference type="Gene3D" id="3.20.20.300">
    <property type="entry name" value="Glycoside hydrolase, family 3, N-terminal domain"/>
    <property type="match status" value="1"/>
</dbReference>